<dbReference type="AlphaFoldDB" id="A0A917JUT6"/>
<comment type="caution">
    <text evidence="4">The sequence shown here is derived from an EMBL/GenBank/DDBJ whole genome shotgun (WGS) entry which is preliminary data.</text>
</comment>
<dbReference type="InterPro" id="IPR013766">
    <property type="entry name" value="Thioredoxin_domain"/>
</dbReference>
<feature type="domain" description="Thioredoxin" evidence="3">
    <location>
        <begin position="59"/>
        <end position="191"/>
    </location>
</feature>
<reference evidence="4" key="2">
    <citation type="submission" date="2020-09" db="EMBL/GenBank/DDBJ databases">
        <authorList>
            <person name="Sun Q."/>
            <person name="Ohkuma M."/>
        </authorList>
    </citation>
    <scope>NUCLEOTIDE SEQUENCE</scope>
    <source>
        <strain evidence="4">JCM 30804</strain>
    </source>
</reference>
<dbReference type="Proteomes" id="UP000613743">
    <property type="component" value="Unassembled WGS sequence"/>
</dbReference>
<dbReference type="PANTHER" id="PTHR42852:SF17">
    <property type="entry name" value="THIOREDOXIN-LIKE PROTEIN HI_1115"/>
    <property type="match status" value="1"/>
</dbReference>
<dbReference type="PROSITE" id="PS00194">
    <property type="entry name" value="THIOREDOXIN_1"/>
    <property type="match status" value="1"/>
</dbReference>
<gene>
    <name evidence="4" type="ORF">GCM10009332_20730</name>
</gene>
<dbReference type="SUPFAM" id="SSF52833">
    <property type="entry name" value="Thioredoxin-like"/>
    <property type="match status" value="1"/>
</dbReference>
<dbReference type="InterPro" id="IPR000866">
    <property type="entry name" value="AhpC/TSA"/>
</dbReference>
<accession>A0A917JUT6</accession>
<organism evidence="4 5">
    <name type="scientific">Shewanella gelidii</name>
    <dbReference type="NCBI Taxonomy" id="1642821"/>
    <lineage>
        <taxon>Bacteria</taxon>
        <taxon>Pseudomonadati</taxon>
        <taxon>Pseudomonadota</taxon>
        <taxon>Gammaproteobacteria</taxon>
        <taxon>Alteromonadales</taxon>
        <taxon>Shewanellaceae</taxon>
        <taxon>Shewanella</taxon>
    </lineage>
</organism>
<keyword evidence="1" id="KW-0676">Redox-active center</keyword>
<keyword evidence="2" id="KW-1133">Transmembrane helix</keyword>
<keyword evidence="5" id="KW-1185">Reference proteome</keyword>
<keyword evidence="2" id="KW-0812">Transmembrane</keyword>
<protein>
    <submittedName>
        <fullName evidence="4">Protein disulfide oxidoreductase</fullName>
    </submittedName>
</protein>
<proteinExistence type="predicted"/>
<evidence type="ECO:0000313" key="4">
    <source>
        <dbReference type="EMBL" id="GGI83265.1"/>
    </source>
</evidence>
<dbReference type="PROSITE" id="PS51352">
    <property type="entry name" value="THIOREDOXIN_2"/>
    <property type="match status" value="1"/>
</dbReference>
<evidence type="ECO:0000313" key="5">
    <source>
        <dbReference type="Proteomes" id="UP000613743"/>
    </source>
</evidence>
<dbReference type="InterPro" id="IPR017937">
    <property type="entry name" value="Thioredoxin_CS"/>
</dbReference>
<dbReference type="CDD" id="cd03011">
    <property type="entry name" value="TlpA_like_ScsD_MtbDsbE"/>
    <property type="match status" value="1"/>
</dbReference>
<dbReference type="GO" id="GO:0016209">
    <property type="term" value="F:antioxidant activity"/>
    <property type="evidence" value="ECO:0007669"/>
    <property type="project" value="InterPro"/>
</dbReference>
<dbReference type="Gene3D" id="3.40.30.10">
    <property type="entry name" value="Glutaredoxin"/>
    <property type="match status" value="1"/>
</dbReference>
<dbReference type="EMBL" id="BMPZ01000005">
    <property type="protein sequence ID" value="GGI83265.1"/>
    <property type="molecule type" value="Genomic_DNA"/>
</dbReference>
<dbReference type="InterPro" id="IPR050553">
    <property type="entry name" value="Thioredoxin_ResA/DsbE_sf"/>
</dbReference>
<name>A0A917JUT6_9GAMM</name>
<evidence type="ECO:0000256" key="2">
    <source>
        <dbReference type="SAM" id="Phobius"/>
    </source>
</evidence>
<evidence type="ECO:0000256" key="1">
    <source>
        <dbReference type="ARBA" id="ARBA00023284"/>
    </source>
</evidence>
<dbReference type="PANTHER" id="PTHR42852">
    <property type="entry name" value="THIOL:DISULFIDE INTERCHANGE PROTEIN DSBE"/>
    <property type="match status" value="1"/>
</dbReference>
<evidence type="ECO:0000259" key="3">
    <source>
        <dbReference type="PROSITE" id="PS51352"/>
    </source>
</evidence>
<reference evidence="4" key="1">
    <citation type="journal article" date="2014" name="Int. J. Syst. Evol. Microbiol.">
        <title>Complete genome sequence of Corynebacterium casei LMG S-19264T (=DSM 44701T), isolated from a smear-ripened cheese.</title>
        <authorList>
            <consortium name="US DOE Joint Genome Institute (JGI-PGF)"/>
            <person name="Walter F."/>
            <person name="Albersmeier A."/>
            <person name="Kalinowski J."/>
            <person name="Ruckert C."/>
        </authorList>
    </citation>
    <scope>NUCLEOTIDE SEQUENCE</scope>
    <source>
        <strain evidence="4">JCM 30804</strain>
    </source>
</reference>
<dbReference type="GO" id="GO:0015036">
    <property type="term" value="F:disulfide oxidoreductase activity"/>
    <property type="evidence" value="ECO:0007669"/>
    <property type="project" value="UniProtKB-ARBA"/>
</dbReference>
<sequence>MNKKASNMTKIHPKPEDDATLIKEKQAGFTSKYFWYARAKELLILTVVFSAFSAYLQRDMIDGKAPQLSATGILGETLNLIDTEQPTLVYFWGSWCGYCKVTSPMVHAVAQDYRVISLAVESGSNAEIKQYMLQHDIDFPTINDTQRIHKKWGVRAFPSIYIIDKAGDIKFVTTGLSSSWGLKLRMWLTEF</sequence>
<feature type="transmembrane region" description="Helical" evidence="2">
    <location>
        <begin position="33"/>
        <end position="56"/>
    </location>
</feature>
<keyword evidence="2" id="KW-0472">Membrane</keyword>
<dbReference type="Pfam" id="PF00578">
    <property type="entry name" value="AhpC-TSA"/>
    <property type="match status" value="1"/>
</dbReference>
<dbReference type="InterPro" id="IPR036249">
    <property type="entry name" value="Thioredoxin-like_sf"/>
</dbReference>